<dbReference type="GO" id="GO:0030048">
    <property type="term" value="P:actin filament-based movement"/>
    <property type="evidence" value="ECO:0007669"/>
    <property type="project" value="TreeGrafter"/>
</dbReference>
<dbReference type="InterPro" id="IPR027417">
    <property type="entry name" value="P-loop_NTPase"/>
</dbReference>
<dbReference type="Gene3D" id="1.20.5.190">
    <property type="match status" value="1"/>
</dbReference>
<dbReference type="GO" id="GO:0016459">
    <property type="term" value="C:myosin complex"/>
    <property type="evidence" value="ECO:0007669"/>
    <property type="project" value="UniProtKB-KW"/>
</dbReference>
<dbReference type="InterPro" id="IPR000048">
    <property type="entry name" value="IQ_motif_EF-hand-BS"/>
</dbReference>
<dbReference type="GO" id="GO:0007015">
    <property type="term" value="P:actin filament organization"/>
    <property type="evidence" value="ECO:0007669"/>
    <property type="project" value="TreeGrafter"/>
</dbReference>
<evidence type="ECO:0000259" key="7">
    <source>
        <dbReference type="PROSITE" id="PS51456"/>
    </source>
</evidence>
<dbReference type="PROSITE" id="PS51757">
    <property type="entry name" value="TH1"/>
    <property type="match status" value="1"/>
</dbReference>
<dbReference type="Pfam" id="PF00063">
    <property type="entry name" value="Myosin_head"/>
    <property type="match status" value="1"/>
</dbReference>
<keyword evidence="4" id="KW-0505">Motor protein</keyword>
<organism evidence="9 10">
    <name type="scientific">Phaedon cochleariae</name>
    <name type="common">Mustard beetle</name>
    <dbReference type="NCBI Taxonomy" id="80249"/>
    <lineage>
        <taxon>Eukaryota</taxon>
        <taxon>Metazoa</taxon>
        <taxon>Ecdysozoa</taxon>
        <taxon>Arthropoda</taxon>
        <taxon>Hexapoda</taxon>
        <taxon>Insecta</taxon>
        <taxon>Pterygota</taxon>
        <taxon>Neoptera</taxon>
        <taxon>Endopterygota</taxon>
        <taxon>Coleoptera</taxon>
        <taxon>Polyphaga</taxon>
        <taxon>Cucujiformia</taxon>
        <taxon>Chrysomeloidea</taxon>
        <taxon>Chrysomelidae</taxon>
        <taxon>Chrysomelinae</taxon>
        <taxon>Chrysomelini</taxon>
        <taxon>Phaedon</taxon>
    </lineage>
</organism>
<dbReference type="GO" id="GO:0051015">
    <property type="term" value="F:actin filament binding"/>
    <property type="evidence" value="ECO:0007669"/>
    <property type="project" value="TreeGrafter"/>
</dbReference>
<dbReference type="Gene3D" id="6.20.240.20">
    <property type="match status" value="1"/>
</dbReference>
<feature type="domain" description="Myosin motor" evidence="7">
    <location>
        <begin position="1"/>
        <end position="286"/>
    </location>
</feature>
<dbReference type="PANTHER" id="PTHR13140">
    <property type="entry name" value="MYOSIN"/>
    <property type="match status" value="1"/>
</dbReference>
<dbReference type="SUPFAM" id="SSF52540">
    <property type="entry name" value="P-loop containing nucleoside triphosphate hydrolases"/>
    <property type="match status" value="1"/>
</dbReference>
<feature type="region of interest" description="Actin-binding" evidence="6">
    <location>
        <begin position="163"/>
        <end position="185"/>
    </location>
</feature>
<dbReference type="InterPro" id="IPR036961">
    <property type="entry name" value="Kinesin_motor_dom_sf"/>
</dbReference>
<dbReference type="GO" id="GO:0005886">
    <property type="term" value="C:plasma membrane"/>
    <property type="evidence" value="ECO:0007669"/>
    <property type="project" value="TreeGrafter"/>
</dbReference>
<keyword evidence="1" id="KW-0547">Nucleotide-binding</keyword>
<dbReference type="SMART" id="SM00242">
    <property type="entry name" value="MYSc"/>
    <property type="match status" value="1"/>
</dbReference>
<dbReference type="PROSITE" id="PS50096">
    <property type="entry name" value="IQ"/>
    <property type="match status" value="1"/>
</dbReference>
<comment type="caution">
    <text evidence="6">Lacks conserved residue(s) required for the propagation of feature annotation.</text>
</comment>
<evidence type="ECO:0000256" key="1">
    <source>
        <dbReference type="ARBA" id="ARBA00022741"/>
    </source>
</evidence>
<dbReference type="GO" id="GO:0006897">
    <property type="term" value="P:endocytosis"/>
    <property type="evidence" value="ECO:0007669"/>
    <property type="project" value="TreeGrafter"/>
</dbReference>
<dbReference type="PANTHER" id="PTHR13140:SF802">
    <property type="entry name" value="UNCONVENTIONAL MYOSIN-IB ISOFORM X1"/>
    <property type="match status" value="1"/>
</dbReference>
<dbReference type="OrthoDB" id="10055605at2759"/>
<dbReference type="GO" id="GO:0005524">
    <property type="term" value="F:ATP binding"/>
    <property type="evidence" value="ECO:0007669"/>
    <property type="project" value="UniProtKB-KW"/>
</dbReference>
<comment type="similarity">
    <text evidence="6">Belongs to the TRAFAC class myosin-kinesin ATPase superfamily. Myosin family.</text>
</comment>
<proteinExistence type="inferred from homology"/>
<gene>
    <name evidence="9" type="ORF">PHAECO_LOCUS2838</name>
</gene>
<evidence type="ECO:0000256" key="3">
    <source>
        <dbReference type="ARBA" id="ARBA00023123"/>
    </source>
</evidence>
<dbReference type="GO" id="GO:0000146">
    <property type="term" value="F:microfilament motor activity"/>
    <property type="evidence" value="ECO:0007669"/>
    <property type="project" value="TreeGrafter"/>
</dbReference>
<keyword evidence="10" id="KW-1185">Reference proteome</keyword>
<dbReference type="Gene3D" id="1.20.58.530">
    <property type="match status" value="1"/>
</dbReference>
<name>A0A9P0GQN3_PHACE</name>
<dbReference type="EMBL" id="OU896718">
    <property type="protein sequence ID" value="CAH1119207.1"/>
    <property type="molecule type" value="Genomic_DNA"/>
</dbReference>
<evidence type="ECO:0000313" key="10">
    <source>
        <dbReference type="Proteomes" id="UP001153737"/>
    </source>
</evidence>
<keyword evidence="2" id="KW-0067">ATP-binding</keyword>
<dbReference type="Pfam" id="PF06017">
    <property type="entry name" value="Myosin_TH1"/>
    <property type="match status" value="1"/>
</dbReference>
<evidence type="ECO:0000256" key="6">
    <source>
        <dbReference type="PROSITE-ProRule" id="PRU00782"/>
    </source>
</evidence>
<protein>
    <submittedName>
        <fullName evidence="9">Uncharacterized protein</fullName>
    </submittedName>
</protein>
<dbReference type="GO" id="GO:0005902">
    <property type="term" value="C:microvillus"/>
    <property type="evidence" value="ECO:0007669"/>
    <property type="project" value="TreeGrafter"/>
</dbReference>
<evidence type="ECO:0000256" key="5">
    <source>
        <dbReference type="ARBA" id="ARBA00023203"/>
    </source>
</evidence>
<keyword evidence="3 6" id="KW-0518">Myosin</keyword>
<dbReference type="GO" id="GO:0005737">
    <property type="term" value="C:cytoplasm"/>
    <property type="evidence" value="ECO:0007669"/>
    <property type="project" value="TreeGrafter"/>
</dbReference>
<reference evidence="9" key="2">
    <citation type="submission" date="2022-10" db="EMBL/GenBank/DDBJ databases">
        <authorList>
            <consortium name="ENA_rothamsted_submissions"/>
            <consortium name="culmorum"/>
            <person name="King R."/>
        </authorList>
    </citation>
    <scope>NUCLEOTIDE SEQUENCE</scope>
</reference>
<keyword evidence="5 6" id="KW-0009">Actin-binding</keyword>
<dbReference type="SMART" id="SM00015">
    <property type="entry name" value="IQ"/>
    <property type="match status" value="2"/>
</dbReference>
<dbReference type="PROSITE" id="PS51456">
    <property type="entry name" value="MYOSIN_MOTOR"/>
    <property type="match status" value="1"/>
</dbReference>
<dbReference type="AlphaFoldDB" id="A0A9P0GQN3"/>
<evidence type="ECO:0000256" key="4">
    <source>
        <dbReference type="ARBA" id="ARBA00023175"/>
    </source>
</evidence>
<evidence type="ECO:0000256" key="2">
    <source>
        <dbReference type="ARBA" id="ARBA00022840"/>
    </source>
</evidence>
<sequence>MINYCNEKLHQFIIASTVKEEQEEIIKEGLEWTKVEYFNNIVICQLLEHAGHGILSLLEEPRVQTDAAYLTRVEQCCAGHSHCLAADSTLPFRCFQIRHYAGTVTYQVDEFIEKNRDSLPREISRALYRCDNSTMQALFPEGNPKRCNPKRPVSKSFQLQVSLNSLLKVLGNRQAHYIRCLKPNELKQPRIFEMSLIQHQVRYLGLLPVVQVWRSGYCYRLPYVQFLARYKMICSNTWPRWRGSPIEGVSVLLRFLPIPSAEFTFGRSKLFVRSPRTVFELEDFRKARLQDLAVLVQKTWRGYEAKRRYQRMRRSQLVIASAWRSWRAREEFRILKHRRQVEWATRVIQRHYVQWKRRQFLLNLYRMLPEDSESPICRDWPHVNQKLAECSNLLRKIHHRWRCHKFRMKFDQTARNRMREKVTASFIFKDRKCSYPRSVTHPFLGDYVRLRQNVQWKKMCLESNDQYVVFADIINKITRSSGKFVPILLVISTRSMLILDQRTLQIKYRVPATEIYRMSLSPFLDDIAVVHVRASSLGNPETSSASSDQTSCLFQSDLSKKKGDFVFQTGHVIEIVTKLFLVVQNATGKPPEVNVTTEFEANFGSQTVTFTFQCGLPEVQPGQIRVLRKGNKMEVLV</sequence>
<dbReference type="Proteomes" id="UP001153737">
    <property type="component" value="Chromosome 12"/>
</dbReference>
<evidence type="ECO:0000259" key="8">
    <source>
        <dbReference type="PROSITE" id="PS51757"/>
    </source>
</evidence>
<evidence type="ECO:0000313" key="9">
    <source>
        <dbReference type="EMBL" id="CAH1119207.1"/>
    </source>
</evidence>
<dbReference type="Gene3D" id="3.40.850.10">
    <property type="entry name" value="Kinesin motor domain"/>
    <property type="match status" value="1"/>
</dbReference>
<accession>A0A9P0GQN3</accession>
<dbReference type="InterPro" id="IPR001609">
    <property type="entry name" value="Myosin_head_motor_dom-like"/>
</dbReference>
<reference evidence="9" key="1">
    <citation type="submission" date="2022-01" db="EMBL/GenBank/DDBJ databases">
        <authorList>
            <person name="King R."/>
        </authorList>
    </citation>
    <scope>NUCLEOTIDE SEQUENCE</scope>
</reference>
<dbReference type="InterPro" id="IPR010926">
    <property type="entry name" value="Myosin_TH1"/>
</dbReference>
<feature type="domain" description="TH1" evidence="8">
    <location>
        <begin position="432"/>
        <end position="637"/>
    </location>
</feature>